<reference evidence="1 2" key="1">
    <citation type="submission" date="2016-10" db="EMBL/GenBank/DDBJ databases">
        <authorList>
            <person name="de Groot N.N."/>
        </authorList>
    </citation>
    <scope>NUCLEOTIDE SEQUENCE [LARGE SCALE GENOMIC DNA]</scope>
    <source>
        <strain evidence="1 2">CGMCC 4.5598</strain>
    </source>
</reference>
<keyword evidence="2" id="KW-1185">Reference proteome</keyword>
<proteinExistence type="predicted"/>
<gene>
    <name evidence="1" type="ORF">SAMN05421811_1277</name>
</gene>
<evidence type="ECO:0000313" key="1">
    <source>
        <dbReference type="EMBL" id="SEU46346.1"/>
    </source>
</evidence>
<organism evidence="1 2">
    <name type="scientific">Nonomuraea wenchangensis</name>
    <dbReference type="NCBI Taxonomy" id="568860"/>
    <lineage>
        <taxon>Bacteria</taxon>
        <taxon>Bacillati</taxon>
        <taxon>Actinomycetota</taxon>
        <taxon>Actinomycetes</taxon>
        <taxon>Streptosporangiales</taxon>
        <taxon>Streptosporangiaceae</taxon>
        <taxon>Nonomuraea</taxon>
    </lineage>
</organism>
<evidence type="ECO:0000313" key="2">
    <source>
        <dbReference type="Proteomes" id="UP000199361"/>
    </source>
</evidence>
<protein>
    <submittedName>
        <fullName evidence="1">Uncharacterized protein</fullName>
    </submittedName>
</protein>
<name>A0A1I0LUI3_9ACTN</name>
<accession>A0A1I0LUI3</accession>
<dbReference type="EMBL" id="FOHX01000027">
    <property type="protein sequence ID" value="SEU46346.1"/>
    <property type="molecule type" value="Genomic_DNA"/>
</dbReference>
<dbReference type="Proteomes" id="UP000199361">
    <property type="component" value="Unassembled WGS sequence"/>
</dbReference>
<dbReference type="STRING" id="568860.SAMN05421811_1277"/>
<dbReference type="AlphaFoldDB" id="A0A1I0LUI3"/>
<sequence>MIGPGHWATGISVRCDSRGGWGAHVDFYDEGHGDDDPGRGRISTEGTLRTRYFVGGSGQVDALTVAIDTVKADAEKLGIVWRDPTVYYEGGGESQGYPPPEGWENLVNRHAARLGWRSCYRQDTT</sequence>